<feature type="transmembrane region" description="Helical" evidence="1">
    <location>
        <begin position="15"/>
        <end position="33"/>
    </location>
</feature>
<keyword evidence="1" id="KW-0472">Membrane</keyword>
<accession>A0ABW1J952</accession>
<dbReference type="RefSeq" id="WP_345716471.1">
    <property type="nucleotide sequence ID" value="NZ_BAABFP010000005.1"/>
</dbReference>
<reference evidence="3" key="1">
    <citation type="journal article" date="2019" name="Int. J. Syst. Evol. Microbiol.">
        <title>The Global Catalogue of Microorganisms (GCM) 10K type strain sequencing project: providing services to taxonomists for standard genome sequencing and annotation.</title>
        <authorList>
            <consortium name="The Broad Institute Genomics Platform"/>
            <consortium name="The Broad Institute Genome Sequencing Center for Infectious Disease"/>
            <person name="Wu L."/>
            <person name="Ma J."/>
        </authorList>
    </citation>
    <scope>NUCLEOTIDE SEQUENCE [LARGE SCALE GENOMIC DNA]</scope>
    <source>
        <strain evidence="3">KACC 14249</strain>
    </source>
</reference>
<evidence type="ECO:0000256" key="1">
    <source>
        <dbReference type="SAM" id="Phobius"/>
    </source>
</evidence>
<comment type="caution">
    <text evidence="2">The sequence shown here is derived from an EMBL/GenBank/DDBJ whole genome shotgun (WGS) entry which is preliminary data.</text>
</comment>
<keyword evidence="1" id="KW-1133">Transmembrane helix</keyword>
<dbReference type="EMBL" id="JBHSRD010000002">
    <property type="protein sequence ID" value="MFC6005585.1"/>
    <property type="molecule type" value="Genomic_DNA"/>
</dbReference>
<sequence>MSARGQHRRRDGRPVVRLLVGSVIGVAALVGIGSGSTAIASWSATGSGAGAAATATLAPASALTAAQVGNDVKLTWSPAVPPSGATLTGYYVTRYAGATPSKACGTNPAAPGTLLPASALTCTDTSLVNGTYSYTVTAVLRTWTAPSAASNALVVIVDGSAPGLALGMASGATGASLSGSTLWYRSGGAGSVSLTAAVTDGQSGPASASFPLVAASGWTHAAETVTTGTGSPPTVTYQSSPFAWTASPGTPASMAVVGRDAVGNASSISVAFAADASAPTGGSLSVNGVAATAAGSQSVNKTGAFTLGPRIDYTADVGSGLASSLLTLQSASLVNGACGAFGAATTVTGAPAQSGLATGCYRYSLTGTDRVGNASALVSTVKVDVTAPTQNLSLVSGTGAFLTPGRLYFRGTAAGSFQLATTVTDAATGPAQTVFPAIATTGWTHNAETVTTGSGTPPSTTYSSTSYSWTAAPSVPGSKNIISGDGAGNTVTTALAFTRDNAAPTGAVLKVNGGTASAAGTFTNSASGTFAIGTRTDYVETTSTTAAGLASSVLTREAGTLTGTSCSAFGAATTVTGAPAETGLTTGCYRYTLTGTDNVGNVVAISTTVRVDQSAPTGAALTVNGQVASAAGTTTTNGTGSWPIDVRTDWTDPQWATTTSTLTRQTAPMANGVCGTYGGSSTIAGTTAQTGTARNCYRYTLTGTNTAGLVSTVSVVVRVNPYVSGVQLVNGSGAAGRVSAGDRMVVTFSDTMDPSTFCTAWGTSGDQSITGDNQAKVSLNDVAAGDTVTVTSTLCTFRFGTMALGSTGYTGATTTFAGAGANKSTIVWDAAARTLTVTLGAASSTSPTVVPSSAVTFTPSTVIRNSGGLAIGGTFVTGTMQQF</sequence>
<keyword evidence="3" id="KW-1185">Reference proteome</keyword>
<organism evidence="2 3">
    <name type="scientific">Angustibacter luteus</name>
    <dbReference type="NCBI Taxonomy" id="658456"/>
    <lineage>
        <taxon>Bacteria</taxon>
        <taxon>Bacillati</taxon>
        <taxon>Actinomycetota</taxon>
        <taxon>Actinomycetes</taxon>
        <taxon>Kineosporiales</taxon>
        <taxon>Kineosporiaceae</taxon>
    </lineage>
</organism>
<gene>
    <name evidence="2" type="ORF">ACFQDO_00440</name>
</gene>
<dbReference type="Proteomes" id="UP001596189">
    <property type="component" value="Unassembled WGS sequence"/>
</dbReference>
<protein>
    <submittedName>
        <fullName evidence="2">Beta strand repeat-containing protein</fullName>
    </submittedName>
</protein>
<evidence type="ECO:0000313" key="3">
    <source>
        <dbReference type="Proteomes" id="UP001596189"/>
    </source>
</evidence>
<dbReference type="SUPFAM" id="SSF49265">
    <property type="entry name" value="Fibronectin type III"/>
    <property type="match status" value="1"/>
</dbReference>
<proteinExistence type="predicted"/>
<name>A0ABW1J952_9ACTN</name>
<keyword evidence="1" id="KW-0812">Transmembrane</keyword>
<evidence type="ECO:0000313" key="2">
    <source>
        <dbReference type="EMBL" id="MFC6005585.1"/>
    </source>
</evidence>
<dbReference type="InterPro" id="IPR036116">
    <property type="entry name" value="FN3_sf"/>
</dbReference>